<organism evidence="2 3">
    <name type="scientific">Sphingosinicella xenopeptidilytica</name>
    <dbReference type="NCBI Taxonomy" id="364098"/>
    <lineage>
        <taxon>Bacteria</taxon>
        <taxon>Pseudomonadati</taxon>
        <taxon>Pseudomonadota</taxon>
        <taxon>Alphaproteobacteria</taxon>
        <taxon>Sphingomonadales</taxon>
        <taxon>Sphingosinicellaceae</taxon>
        <taxon>Sphingosinicella</taxon>
    </lineage>
</organism>
<dbReference type="Proteomes" id="UP001597124">
    <property type="component" value="Unassembled WGS sequence"/>
</dbReference>
<feature type="chain" id="PRO_5045457810" evidence="1">
    <location>
        <begin position="22"/>
        <end position="414"/>
    </location>
</feature>
<dbReference type="PANTHER" id="PTHR10151:SF120">
    <property type="entry name" value="BIS(5'-ADENOSYL)-TRIPHOSPHATASE"/>
    <property type="match status" value="1"/>
</dbReference>
<evidence type="ECO:0000256" key="1">
    <source>
        <dbReference type="SAM" id="SignalP"/>
    </source>
</evidence>
<name>A0ABW3C5V2_SPHXN</name>
<evidence type="ECO:0000313" key="2">
    <source>
        <dbReference type="EMBL" id="MFD0849805.1"/>
    </source>
</evidence>
<dbReference type="EMBL" id="JBHTIK010000012">
    <property type="protein sequence ID" value="MFD0849805.1"/>
    <property type="molecule type" value="Genomic_DNA"/>
</dbReference>
<dbReference type="Gene3D" id="3.30.1360.180">
    <property type="match status" value="1"/>
</dbReference>
<dbReference type="InterPro" id="IPR002591">
    <property type="entry name" value="Phosphodiest/P_Trfase"/>
</dbReference>
<dbReference type="Gene3D" id="3.40.720.10">
    <property type="entry name" value="Alkaline Phosphatase, subunit A"/>
    <property type="match status" value="1"/>
</dbReference>
<accession>A0ABW3C5V2</accession>
<evidence type="ECO:0000313" key="3">
    <source>
        <dbReference type="Proteomes" id="UP001597124"/>
    </source>
</evidence>
<keyword evidence="3" id="KW-1185">Reference proteome</keyword>
<protein>
    <submittedName>
        <fullName evidence="2">Ectonucleotide pyrophosphatase/phosphodiesterase</fullName>
    </submittedName>
</protein>
<dbReference type="SUPFAM" id="SSF53649">
    <property type="entry name" value="Alkaline phosphatase-like"/>
    <property type="match status" value="1"/>
</dbReference>
<dbReference type="InterPro" id="IPR017850">
    <property type="entry name" value="Alkaline_phosphatase_core_sf"/>
</dbReference>
<dbReference type="RefSeq" id="WP_381492932.1">
    <property type="nucleotide sequence ID" value="NZ_JBHTIK010000012.1"/>
</dbReference>
<comment type="caution">
    <text evidence="2">The sequence shown here is derived from an EMBL/GenBank/DDBJ whole genome shotgun (WGS) entry which is preliminary data.</text>
</comment>
<dbReference type="Pfam" id="PF01663">
    <property type="entry name" value="Phosphodiest"/>
    <property type="match status" value="1"/>
</dbReference>
<dbReference type="PROSITE" id="PS51257">
    <property type="entry name" value="PROKAR_LIPOPROTEIN"/>
    <property type="match status" value="1"/>
</dbReference>
<sequence>MHNRLRTLLAAFSVLVLSACAGTQRPVAAIAVEARTPVTILISVDGLRPDYLDRGVSPNINALAASGVKASMRPSFPSLTFSNHHSLVTGLRPDRHGIVDNTMVDARRPDVRFTLGDPRQSLDPFWWDEAEPIWVTAEKAGIRTGTMFWPGSEVAIHGTRPQDWLRYDKAVSGTQRINTVLDWMRRPAAIRPRFVTLYFDTVDTAGHELGPDAPETTAAFAEVDRHVGELVAGLKALGQPANIVLVSDHGMGATADERVIRIDRMIAPDVGTIVTEGPLSGVNALPGKDGAVAATLLAPHDHMQCWRKGTLPARFAYGKNPRVPEFLCLAASGWAIQARDREHILKGMHGYDPAEPDMAAVFIAAGPAITSGAALPVFDNVDVYPLLARLVGIAPIAGSDGRAETLSPILKPAD</sequence>
<proteinExistence type="predicted"/>
<gene>
    <name evidence="2" type="ORF">ACFQ00_15830</name>
</gene>
<keyword evidence="1" id="KW-0732">Signal</keyword>
<dbReference type="PANTHER" id="PTHR10151">
    <property type="entry name" value="ECTONUCLEOTIDE PYROPHOSPHATASE/PHOSPHODIESTERASE"/>
    <property type="match status" value="1"/>
</dbReference>
<feature type="signal peptide" evidence="1">
    <location>
        <begin position="1"/>
        <end position="21"/>
    </location>
</feature>
<reference evidence="3" key="1">
    <citation type="journal article" date="2019" name="Int. J. Syst. Evol. Microbiol.">
        <title>The Global Catalogue of Microorganisms (GCM) 10K type strain sequencing project: providing services to taxonomists for standard genome sequencing and annotation.</title>
        <authorList>
            <consortium name="The Broad Institute Genomics Platform"/>
            <consortium name="The Broad Institute Genome Sequencing Center for Infectious Disease"/>
            <person name="Wu L."/>
            <person name="Ma J."/>
        </authorList>
    </citation>
    <scope>NUCLEOTIDE SEQUENCE [LARGE SCALE GENOMIC DNA]</scope>
    <source>
        <strain evidence="3">CCUG 52537</strain>
    </source>
</reference>
<dbReference type="CDD" id="cd16018">
    <property type="entry name" value="Enpp"/>
    <property type="match status" value="1"/>
</dbReference>